<feature type="domain" description="ABC transmembrane type-1" evidence="8">
    <location>
        <begin position="103"/>
        <end position="300"/>
    </location>
</feature>
<keyword evidence="6 7" id="KW-0472">Membrane</keyword>
<dbReference type="OrthoDB" id="9773221at2"/>
<comment type="similarity">
    <text evidence="7">Belongs to the binding-protein-dependent transport system permease family.</text>
</comment>
<dbReference type="HOGENOM" id="CLU_036879_0_2_0"/>
<comment type="subcellular location">
    <subcellularLocation>
        <location evidence="1 7">Cell membrane</location>
        <topology evidence="1 7">Multi-pass membrane protein</topology>
    </subcellularLocation>
</comment>
<keyword evidence="5 7" id="KW-1133">Transmembrane helix</keyword>
<dbReference type="Gene3D" id="1.10.3720.10">
    <property type="entry name" value="MetI-like"/>
    <property type="match status" value="1"/>
</dbReference>
<proteinExistence type="inferred from homology"/>
<evidence type="ECO:0000313" key="9">
    <source>
        <dbReference type="EMBL" id="ADE56608.1"/>
    </source>
</evidence>
<evidence type="ECO:0000256" key="5">
    <source>
        <dbReference type="ARBA" id="ARBA00022989"/>
    </source>
</evidence>
<accession>D5EDH6</accession>
<dbReference type="STRING" id="572547.Amico_0467"/>
<dbReference type="Proteomes" id="UP000002366">
    <property type="component" value="Chromosome"/>
</dbReference>
<protein>
    <submittedName>
        <fullName evidence="9">Binding-protein-dependent transport systems inner membrane component</fullName>
    </submittedName>
</protein>
<dbReference type="InterPro" id="IPR035906">
    <property type="entry name" value="MetI-like_sf"/>
</dbReference>
<organism evidence="9 10">
    <name type="scientific">Aminobacterium colombiense (strain DSM 12261 / ALA-1)</name>
    <dbReference type="NCBI Taxonomy" id="572547"/>
    <lineage>
        <taxon>Bacteria</taxon>
        <taxon>Thermotogati</taxon>
        <taxon>Synergistota</taxon>
        <taxon>Synergistia</taxon>
        <taxon>Synergistales</taxon>
        <taxon>Aminobacteriaceae</taxon>
        <taxon>Aminobacterium</taxon>
    </lineage>
</organism>
<dbReference type="GO" id="GO:0005886">
    <property type="term" value="C:plasma membrane"/>
    <property type="evidence" value="ECO:0007669"/>
    <property type="project" value="UniProtKB-SubCell"/>
</dbReference>
<dbReference type="RefSeq" id="WP_013047874.1">
    <property type="nucleotide sequence ID" value="NC_014011.1"/>
</dbReference>
<gene>
    <name evidence="9" type="ordered locus">Amico_0467</name>
</gene>
<dbReference type="PANTHER" id="PTHR43163">
    <property type="entry name" value="DIPEPTIDE TRANSPORT SYSTEM PERMEASE PROTEIN DPPB-RELATED"/>
    <property type="match status" value="1"/>
</dbReference>
<evidence type="ECO:0000256" key="1">
    <source>
        <dbReference type="ARBA" id="ARBA00004651"/>
    </source>
</evidence>
<feature type="transmembrane region" description="Helical" evidence="7">
    <location>
        <begin position="142"/>
        <end position="165"/>
    </location>
</feature>
<dbReference type="AlphaFoldDB" id="D5EDH6"/>
<dbReference type="PANTHER" id="PTHR43163:SF6">
    <property type="entry name" value="DIPEPTIDE TRANSPORT SYSTEM PERMEASE PROTEIN DPPB-RELATED"/>
    <property type="match status" value="1"/>
</dbReference>
<evidence type="ECO:0000259" key="8">
    <source>
        <dbReference type="PROSITE" id="PS50928"/>
    </source>
</evidence>
<evidence type="ECO:0000256" key="7">
    <source>
        <dbReference type="RuleBase" id="RU363032"/>
    </source>
</evidence>
<evidence type="ECO:0000256" key="3">
    <source>
        <dbReference type="ARBA" id="ARBA00022475"/>
    </source>
</evidence>
<feature type="transmembrane region" description="Helical" evidence="7">
    <location>
        <begin position="12"/>
        <end position="30"/>
    </location>
</feature>
<name>D5EDH6_AMICL</name>
<keyword evidence="3" id="KW-1003">Cell membrane</keyword>
<feature type="transmembrane region" description="Helical" evidence="7">
    <location>
        <begin position="177"/>
        <end position="194"/>
    </location>
</feature>
<dbReference type="SUPFAM" id="SSF161098">
    <property type="entry name" value="MetI-like"/>
    <property type="match status" value="1"/>
</dbReference>
<evidence type="ECO:0000256" key="6">
    <source>
        <dbReference type="ARBA" id="ARBA00023136"/>
    </source>
</evidence>
<dbReference type="EMBL" id="CP001997">
    <property type="protein sequence ID" value="ADE56608.1"/>
    <property type="molecule type" value="Genomic_DNA"/>
</dbReference>
<keyword evidence="10" id="KW-1185">Reference proteome</keyword>
<evidence type="ECO:0000256" key="4">
    <source>
        <dbReference type="ARBA" id="ARBA00022692"/>
    </source>
</evidence>
<dbReference type="InterPro" id="IPR000515">
    <property type="entry name" value="MetI-like"/>
</dbReference>
<evidence type="ECO:0000313" key="10">
    <source>
        <dbReference type="Proteomes" id="UP000002366"/>
    </source>
</evidence>
<feature type="transmembrane region" description="Helical" evidence="7">
    <location>
        <begin position="107"/>
        <end position="130"/>
    </location>
</feature>
<dbReference type="PROSITE" id="PS50928">
    <property type="entry name" value="ABC_TM1"/>
    <property type="match status" value="1"/>
</dbReference>
<dbReference type="CDD" id="cd06261">
    <property type="entry name" value="TM_PBP2"/>
    <property type="match status" value="1"/>
</dbReference>
<reference evidence="9 10" key="1">
    <citation type="journal article" date="2010" name="Stand. Genomic Sci.">
        <title>Complete genome sequence of Aminobacterium colombiense type strain (ALA-1).</title>
        <authorList>
            <person name="Chertkov O."/>
            <person name="Sikorski J."/>
            <person name="Brambilla E."/>
            <person name="Lapidus A."/>
            <person name="Copeland A."/>
            <person name="Glavina Del Rio T."/>
            <person name="Nolan M."/>
            <person name="Lucas S."/>
            <person name="Tice H."/>
            <person name="Cheng J.F."/>
            <person name="Han C."/>
            <person name="Detter J.C."/>
            <person name="Bruce D."/>
            <person name="Tapia R."/>
            <person name="Goodwin L."/>
            <person name="Pitluck S."/>
            <person name="Liolios K."/>
            <person name="Ivanova N."/>
            <person name="Mavromatis K."/>
            <person name="Ovchinnikova G."/>
            <person name="Pati A."/>
            <person name="Chen A."/>
            <person name="Palaniappan K."/>
            <person name="Land M."/>
            <person name="Hauser L."/>
            <person name="Chang Y.J."/>
            <person name="Jeffries C.D."/>
            <person name="Spring S."/>
            <person name="Rohde M."/>
            <person name="Goker M."/>
            <person name="Bristow J."/>
            <person name="Eisen J.A."/>
            <person name="Markowitz V."/>
            <person name="Hugenholtz P."/>
            <person name="Kyrpides N.C."/>
            <person name="Klenk H.P."/>
        </authorList>
    </citation>
    <scope>NUCLEOTIDE SEQUENCE [LARGE SCALE GENOMIC DNA]</scope>
    <source>
        <strain evidence="10">DSM 12261 / ALA-1</strain>
    </source>
</reference>
<dbReference type="Pfam" id="PF00528">
    <property type="entry name" value="BPD_transp_1"/>
    <property type="match status" value="1"/>
</dbReference>
<dbReference type="KEGG" id="aco:Amico_0467"/>
<sequence>MVRIASFIRTYLLRMVIVALGVSTLCFLAVEFSPGDRAFDVAIARYGLDGATVSATEYVRDSEGLDRHPFVRYQAWLSSLIRGKWGHSMIGGEEIFPMLIRSFQRTAILGGVSLIFSLLLAFPLGIYCGCHPGGIIDISSSILSSLLVSFPSFIKGALLILLLAVKLQLFPVAGFTSGWHIALPAIILAIGLAAESCRVIASSVKQVCQSEHYNFAQHKGLFGHQLFLPHGLLNALVPITTYVGLQAAELLDGVVVIETLFACPGLGSHLLDALRSGDILAIQGAGLLLGWIYVTVNSLTEWLSDSFTPADKKEGLVL</sequence>
<evidence type="ECO:0000256" key="2">
    <source>
        <dbReference type="ARBA" id="ARBA00022448"/>
    </source>
</evidence>
<keyword evidence="2 7" id="KW-0813">Transport</keyword>
<keyword evidence="4 7" id="KW-0812">Transmembrane</keyword>
<dbReference type="eggNOG" id="COG0601">
    <property type="taxonomic scope" value="Bacteria"/>
</dbReference>
<dbReference type="GO" id="GO:0071916">
    <property type="term" value="F:dipeptide transmembrane transporter activity"/>
    <property type="evidence" value="ECO:0007669"/>
    <property type="project" value="TreeGrafter"/>
</dbReference>